<protein>
    <submittedName>
        <fullName evidence="7">Protein US20</fullName>
    </submittedName>
</protein>
<feature type="transmembrane region" description="Helical" evidence="6">
    <location>
        <begin position="75"/>
        <end position="94"/>
    </location>
</feature>
<dbReference type="InterPro" id="IPR006214">
    <property type="entry name" value="Bax_inhibitor_1-related"/>
</dbReference>
<evidence type="ECO:0000256" key="4">
    <source>
        <dbReference type="ARBA" id="ARBA00023136"/>
    </source>
</evidence>
<feature type="compositionally biased region" description="Polar residues" evidence="5">
    <location>
        <begin position="7"/>
        <end position="20"/>
    </location>
</feature>
<evidence type="ECO:0000256" key="2">
    <source>
        <dbReference type="ARBA" id="ARBA00022692"/>
    </source>
</evidence>
<proteinExistence type="predicted"/>
<feature type="transmembrane region" description="Helical" evidence="6">
    <location>
        <begin position="188"/>
        <end position="209"/>
    </location>
</feature>
<feature type="transmembrane region" description="Helical" evidence="6">
    <location>
        <begin position="221"/>
        <end position="240"/>
    </location>
</feature>
<feature type="transmembrane region" description="Helical" evidence="6">
    <location>
        <begin position="157"/>
        <end position="176"/>
    </location>
</feature>
<gene>
    <name evidence="7" type="primary">CyUS20</name>
</gene>
<dbReference type="GO" id="GO:0016020">
    <property type="term" value="C:membrane"/>
    <property type="evidence" value="ECO:0007669"/>
    <property type="project" value="UniProtKB-SubCell"/>
</dbReference>
<reference evidence="7 8" key="1">
    <citation type="journal article" date="2016" name="BMC Genomics">
        <title>A novel strain of cynomolgus macaque cytomegalovirus: implications for host-virus co-evolution.</title>
        <authorList>
            <person name="Russell J.N."/>
            <person name="Marsh A.K."/>
            <person name="Willer D.O."/>
            <person name="Ambagala A.P."/>
            <person name="Dzamba M."/>
            <person name="Chan J.K."/>
            <person name="Pilon R."/>
            <person name="Fournier J."/>
            <person name="Brudno M."/>
            <person name="Antony J.M."/>
            <person name="Sandstrom P."/>
            <person name="Evans B.J."/>
            <person name="MacDonald K.S."/>
        </authorList>
    </citation>
    <scope>NUCLEOTIDE SEQUENCE [LARGE SCALE GENOMIC DNA]</scope>
    <source>
        <strain evidence="7">Mauritius</strain>
    </source>
</reference>
<name>A0A0K1GZU3_9BETA</name>
<sequence>MVEQDNAENTMESAPSDSSPLMVTPEEAVVWFKNFVVWLRVYGVYTFALTCTFAIASLIWLGYPQNQNLCVNNHSTVLTLLVPLTCMVTSYLLGARHPSNLTVLFFYICVNLVPTILFNICSEGYVIVTAYIMSVATFIAFTGLTFIAGLNYGRWKWIIGMYIIVLALFLTSTAFQSAPWHTKLTNSISAFSISFFAFILAYDTYVVIYQSSFMYCIRGGIRLYVDTIAIFLVIIFMMSMPKWVEHAKNSTLT</sequence>
<dbReference type="EMBL" id="KP796148">
    <property type="protein sequence ID" value="AKT72737.1"/>
    <property type="molecule type" value="Genomic_DNA"/>
</dbReference>
<feature type="transmembrane region" description="Helical" evidence="6">
    <location>
        <begin position="101"/>
        <end position="120"/>
    </location>
</feature>
<evidence type="ECO:0000256" key="5">
    <source>
        <dbReference type="SAM" id="MobiDB-lite"/>
    </source>
</evidence>
<evidence type="ECO:0000313" key="8">
    <source>
        <dbReference type="Proteomes" id="UP000118435"/>
    </source>
</evidence>
<organism evidence="7 8">
    <name type="scientific">Cynomolgus macaque cytomegalovirus strain Mauritius</name>
    <dbReference type="NCBI Taxonomy" id="1690255"/>
    <lineage>
        <taxon>Viruses</taxon>
        <taxon>Duplodnaviria</taxon>
        <taxon>Heunggongvirae</taxon>
        <taxon>Peploviricota</taxon>
        <taxon>Herviviricetes</taxon>
        <taxon>Herpesvirales</taxon>
        <taxon>Orthoherpesviridae</taxon>
        <taxon>Betaherpesvirinae</taxon>
        <taxon>Cytomegalovirus</taxon>
        <taxon>Cytomegalovirus macacinebeta3</taxon>
    </lineage>
</organism>
<dbReference type="Proteomes" id="UP000118435">
    <property type="component" value="Segment"/>
</dbReference>
<feature type="region of interest" description="Disordered" evidence="5">
    <location>
        <begin position="1"/>
        <end position="20"/>
    </location>
</feature>
<evidence type="ECO:0000256" key="3">
    <source>
        <dbReference type="ARBA" id="ARBA00022989"/>
    </source>
</evidence>
<evidence type="ECO:0000256" key="6">
    <source>
        <dbReference type="SAM" id="Phobius"/>
    </source>
</evidence>
<keyword evidence="3 6" id="KW-1133">Transmembrane helix</keyword>
<keyword evidence="2 6" id="KW-0812">Transmembrane</keyword>
<accession>A0A0K1GZU3</accession>
<evidence type="ECO:0000313" key="7">
    <source>
        <dbReference type="EMBL" id="AKT72737.1"/>
    </source>
</evidence>
<dbReference type="Pfam" id="PF01027">
    <property type="entry name" value="Bax1-I"/>
    <property type="match status" value="1"/>
</dbReference>
<evidence type="ECO:0000256" key="1">
    <source>
        <dbReference type="ARBA" id="ARBA00004141"/>
    </source>
</evidence>
<comment type="subcellular location">
    <subcellularLocation>
        <location evidence="1">Membrane</location>
        <topology evidence="1">Multi-pass membrane protein</topology>
    </subcellularLocation>
</comment>
<feature type="transmembrane region" description="Helical" evidence="6">
    <location>
        <begin position="42"/>
        <end position="63"/>
    </location>
</feature>
<keyword evidence="4 6" id="KW-0472">Membrane</keyword>
<feature type="transmembrane region" description="Helical" evidence="6">
    <location>
        <begin position="126"/>
        <end position="150"/>
    </location>
</feature>